<keyword evidence="2" id="KW-0732">Signal</keyword>
<feature type="signal peptide" evidence="2">
    <location>
        <begin position="1"/>
        <end position="17"/>
    </location>
</feature>
<evidence type="ECO:0000313" key="3">
    <source>
        <dbReference type="EMBL" id="OLN92897.1"/>
    </source>
</evidence>
<proteinExistence type="predicted"/>
<organism evidence="3 4">
    <name type="scientific">Colletotrichum chlorophyti</name>
    <dbReference type="NCBI Taxonomy" id="708187"/>
    <lineage>
        <taxon>Eukaryota</taxon>
        <taxon>Fungi</taxon>
        <taxon>Dikarya</taxon>
        <taxon>Ascomycota</taxon>
        <taxon>Pezizomycotina</taxon>
        <taxon>Sordariomycetes</taxon>
        <taxon>Hypocreomycetidae</taxon>
        <taxon>Glomerellales</taxon>
        <taxon>Glomerellaceae</taxon>
        <taxon>Colletotrichum</taxon>
    </lineage>
</organism>
<sequence>MKTAVVSLAVAANLVAATPAGLLPRQDEGSDPAAFTSAANALISAYIPTDQWNSLTSAVGSAASEAGVTADIGSYVSSVLKATTTPEWFANAIPSAFSSQYAALESAIEGLRTTAATVPYVTVVPVTTTDAEGNTVTNSASATITPIATTVTVSQSILTGTDSEGNAYTSTVVPTDATGTADTTATETATATETVTSGTGTATESSEATGTEEPTGSETTGATGTDAESPATSTEAPNAAPTAMANMAGVAALFGLAIVL</sequence>
<dbReference type="EMBL" id="MPGH01000058">
    <property type="protein sequence ID" value="OLN92897.1"/>
    <property type="molecule type" value="Genomic_DNA"/>
</dbReference>
<keyword evidence="4" id="KW-1185">Reference proteome</keyword>
<gene>
    <name evidence="3" type="ORF">CCHL11_08802</name>
</gene>
<comment type="caution">
    <text evidence="3">The sequence shown here is derived from an EMBL/GenBank/DDBJ whole genome shotgun (WGS) entry which is preliminary data.</text>
</comment>
<feature type="region of interest" description="Disordered" evidence="1">
    <location>
        <begin position="160"/>
        <end position="238"/>
    </location>
</feature>
<dbReference type="Proteomes" id="UP000186583">
    <property type="component" value="Unassembled WGS sequence"/>
</dbReference>
<reference evidence="3 4" key="1">
    <citation type="submission" date="2016-11" db="EMBL/GenBank/DDBJ databases">
        <title>Draft Genome Assembly of Colletotrichum chlorophyti a pathogen of herbaceous plants.</title>
        <authorList>
            <person name="Gan P."/>
            <person name="Narusaka M."/>
            <person name="Tsushima A."/>
            <person name="Narusaka Y."/>
            <person name="Takano Y."/>
            <person name="Shirasu K."/>
        </authorList>
    </citation>
    <scope>NUCLEOTIDE SEQUENCE [LARGE SCALE GENOMIC DNA]</scope>
    <source>
        <strain evidence="3 4">NTL11</strain>
    </source>
</reference>
<evidence type="ECO:0000256" key="2">
    <source>
        <dbReference type="SAM" id="SignalP"/>
    </source>
</evidence>
<evidence type="ECO:0000313" key="4">
    <source>
        <dbReference type="Proteomes" id="UP000186583"/>
    </source>
</evidence>
<dbReference type="OrthoDB" id="4850190at2759"/>
<name>A0A1Q8RZ94_9PEZI</name>
<feature type="chain" id="PRO_5012977350" evidence="2">
    <location>
        <begin position="18"/>
        <end position="260"/>
    </location>
</feature>
<evidence type="ECO:0000256" key="1">
    <source>
        <dbReference type="SAM" id="MobiDB-lite"/>
    </source>
</evidence>
<accession>A0A1Q8RZ94</accession>
<dbReference type="STRING" id="708187.A0A1Q8RZ94"/>
<dbReference type="AlphaFoldDB" id="A0A1Q8RZ94"/>
<feature type="compositionally biased region" description="Polar residues" evidence="1">
    <location>
        <begin position="160"/>
        <end position="170"/>
    </location>
</feature>
<protein>
    <submittedName>
        <fullName evidence="3">Uncharacterized protein</fullName>
    </submittedName>
</protein>
<feature type="compositionally biased region" description="Low complexity" evidence="1">
    <location>
        <begin position="171"/>
        <end position="229"/>
    </location>
</feature>